<dbReference type="SUPFAM" id="SSF100950">
    <property type="entry name" value="NagB/RpiA/CoA transferase-like"/>
    <property type="match status" value="1"/>
</dbReference>
<name>A0A238UDJ8_9FLAO</name>
<dbReference type="Gene3D" id="3.40.50.10420">
    <property type="entry name" value="NagB/RpiA/CoA transferase-like"/>
    <property type="match status" value="1"/>
</dbReference>
<dbReference type="InterPro" id="IPR002698">
    <property type="entry name" value="FTHF_cligase"/>
</dbReference>
<dbReference type="PANTHER" id="PTHR23407:SF1">
    <property type="entry name" value="5-FORMYLTETRAHYDROFOLATE CYCLO-LIGASE"/>
    <property type="match status" value="1"/>
</dbReference>
<accession>A0A238UDJ8</accession>
<keyword evidence="2 4" id="KW-0547">Nucleotide-binding</keyword>
<dbReference type="EC" id="6.3.3.2" evidence="5"/>
<dbReference type="GO" id="GO:0035999">
    <property type="term" value="P:tetrahydrofolate interconversion"/>
    <property type="evidence" value="ECO:0007669"/>
    <property type="project" value="TreeGrafter"/>
</dbReference>
<feature type="binding site" evidence="4">
    <location>
        <begin position="3"/>
        <end position="7"/>
    </location>
    <ligand>
        <name>ATP</name>
        <dbReference type="ChEBI" id="CHEBI:30616"/>
    </ligand>
</feature>
<dbReference type="GO" id="GO:0005524">
    <property type="term" value="F:ATP binding"/>
    <property type="evidence" value="ECO:0007669"/>
    <property type="project" value="UniProtKB-KW"/>
</dbReference>
<dbReference type="NCBIfam" id="TIGR02727">
    <property type="entry name" value="MTHFS_bact"/>
    <property type="match status" value="1"/>
</dbReference>
<organism evidence="6 7">
    <name type="scientific">Tenacibaculum jejuense</name>
    <dbReference type="NCBI Taxonomy" id="584609"/>
    <lineage>
        <taxon>Bacteria</taxon>
        <taxon>Pseudomonadati</taxon>
        <taxon>Bacteroidota</taxon>
        <taxon>Flavobacteriia</taxon>
        <taxon>Flavobacteriales</taxon>
        <taxon>Flavobacteriaceae</taxon>
        <taxon>Tenacibaculum</taxon>
    </lineage>
</organism>
<comment type="cofactor">
    <cofactor evidence="5">
        <name>Mg(2+)</name>
        <dbReference type="ChEBI" id="CHEBI:18420"/>
    </cofactor>
</comment>
<reference evidence="6 7" key="1">
    <citation type="submission" date="2017-07" db="EMBL/GenBank/DDBJ databases">
        <authorList>
            <person name="Sun Z.S."/>
            <person name="Albrecht U."/>
            <person name="Echele G."/>
            <person name="Lee C.C."/>
        </authorList>
    </citation>
    <scope>NUCLEOTIDE SEQUENCE [LARGE SCALE GENOMIC DNA]</scope>
    <source>
        <strain evidence="7">type strain: KCTC 22618</strain>
    </source>
</reference>
<evidence type="ECO:0000313" key="6">
    <source>
        <dbReference type="EMBL" id="SNR17267.1"/>
    </source>
</evidence>
<keyword evidence="7" id="KW-1185">Reference proteome</keyword>
<feature type="binding site" evidence="4">
    <location>
        <position position="48"/>
    </location>
    <ligand>
        <name>substrate</name>
    </ligand>
</feature>
<keyword evidence="3 4" id="KW-0067">ATP-binding</keyword>
<dbReference type="KEGG" id="tje:TJEJU_3625"/>
<proteinExistence type="inferred from homology"/>
<dbReference type="GO" id="GO:0030272">
    <property type="term" value="F:5-formyltetrahydrofolate cyclo-ligase activity"/>
    <property type="evidence" value="ECO:0007669"/>
    <property type="project" value="UniProtKB-EC"/>
</dbReference>
<feature type="binding site" evidence="4">
    <location>
        <position position="55"/>
    </location>
    <ligand>
        <name>substrate</name>
    </ligand>
</feature>
<comment type="catalytic activity">
    <reaction evidence="5">
        <text>(6S)-5-formyl-5,6,7,8-tetrahydrofolate + ATP = (6R)-5,10-methenyltetrahydrofolate + ADP + phosphate</text>
        <dbReference type="Rhea" id="RHEA:10488"/>
        <dbReference type="ChEBI" id="CHEBI:30616"/>
        <dbReference type="ChEBI" id="CHEBI:43474"/>
        <dbReference type="ChEBI" id="CHEBI:57455"/>
        <dbReference type="ChEBI" id="CHEBI:57457"/>
        <dbReference type="ChEBI" id="CHEBI:456216"/>
        <dbReference type="EC" id="6.3.3.2"/>
    </reaction>
</comment>
<evidence type="ECO:0000256" key="5">
    <source>
        <dbReference type="RuleBase" id="RU361279"/>
    </source>
</evidence>
<comment type="similarity">
    <text evidence="1 5">Belongs to the 5-formyltetrahydrofolate cyclo-ligase family.</text>
</comment>
<dbReference type="EMBL" id="LT899436">
    <property type="protein sequence ID" value="SNR17267.1"/>
    <property type="molecule type" value="Genomic_DNA"/>
</dbReference>
<keyword evidence="6" id="KW-0436">Ligase</keyword>
<sequence length="183" mass="21640">MNKNELRKIYKEKRKELSKETIDILERDIYKQLFEYDFSTVQNIHIFLPIEKQKEINTYPIIDFLRSKGKNIIISKSNFTDATLTHYLFEKDTVLHVNEHGIPEPEKAKEINVKTIDLVFVPLLISDEKKYRVGYGKGFYDRFLSACKDDVQTIGLNFFKPVDLIVDLNEFDIPLQKVIYPKF</sequence>
<dbReference type="PIRSF" id="PIRSF006806">
    <property type="entry name" value="FTHF_cligase"/>
    <property type="match status" value="1"/>
</dbReference>
<feature type="binding site" evidence="4">
    <location>
        <begin position="132"/>
        <end position="140"/>
    </location>
    <ligand>
        <name>ATP</name>
        <dbReference type="ChEBI" id="CHEBI:30616"/>
    </ligand>
</feature>
<evidence type="ECO:0000256" key="1">
    <source>
        <dbReference type="ARBA" id="ARBA00010638"/>
    </source>
</evidence>
<dbReference type="InterPro" id="IPR024185">
    <property type="entry name" value="FTHF_cligase-like_sf"/>
</dbReference>
<dbReference type="RefSeq" id="WP_095074340.1">
    <property type="nucleotide sequence ID" value="NZ_LT899436.1"/>
</dbReference>
<dbReference type="AlphaFoldDB" id="A0A238UDJ8"/>
<gene>
    <name evidence="6" type="ORF">TJEJU_3625</name>
</gene>
<evidence type="ECO:0000256" key="4">
    <source>
        <dbReference type="PIRSR" id="PIRSR006806-1"/>
    </source>
</evidence>
<evidence type="ECO:0000256" key="3">
    <source>
        <dbReference type="ARBA" id="ARBA00022840"/>
    </source>
</evidence>
<dbReference type="GO" id="GO:0046872">
    <property type="term" value="F:metal ion binding"/>
    <property type="evidence" value="ECO:0007669"/>
    <property type="project" value="UniProtKB-KW"/>
</dbReference>
<dbReference type="PANTHER" id="PTHR23407">
    <property type="entry name" value="ATPASE INHIBITOR/5-FORMYLTETRAHYDROFOLATE CYCLO-LIGASE"/>
    <property type="match status" value="1"/>
</dbReference>
<protein>
    <recommendedName>
        <fullName evidence="5">5-formyltetrahydrofolate cyclo-ligase</fullName>
        <ecNumber evidence="5">6.3.3.2</ecNumber>
    </recommendedName>
</protein>
<dbReference type="InterPro" id="IPR037171">
    <property type="entry name" value="NagB/RpiA_transferase-like"/>
</dbReference>
<dbReference type="Pfam" id="PF01812">
    <property type="entry name" value="5-FTHF_cyc-lig"/>
    <property type="match status" value="1"/>
</dbReference>
<dbReference type="Proteomes" id="UP000215214">
    <property type="component" value="Chromosome TJEJU"/>
</dbReference>
<dbReference type="OrthoDB" id="9801938at2"/>
<keyword evidence="5" id="KW-0460">Magnesium</keyword>
<keyword evidence="5" id="KW-0479">Metal-binding</keyword>
<evidence type="ECO:0000313" key="7">
    <source>
        <dbReference type="Proteomes" id="UP000215214"/>
    </source>
</evidence>
<dbReference type="GO" id="GO:0009396">
    <property type="term" value="P:folic acid-containing compound biosynthetic process"/>
    <property type="evidence" value="ECO:0007669"/>
    <property type="project" value="TreeGrafter"/>
</dbReference>
<evidence type="ECO:0000256" key="2">
    <source>
        <dbReference type="ARBA" id="ARBA00022741"/>
    </source>
</evidence>